<proteinExistence type="inferred from homology"/>
<evidence type="ECO:0000256" key="1">
    <source>
        <dbReference type="ARBA" id="ARBA00009865"/>
    </source>
</evidence>
<dbReference type="InterPro" id="IPR006710">
    <property type="entry name" value="Glyco_hydro_43"/>
</dbReference>
<feature type="chain" id="PRO_5046515520" evidence="5">
    <location>
        <begin position="22"/>
        <end position="543"/>
    </location>
</feature>
<evidence type="ECO:0000256" key="4">
    <source>
        <dbReference type="RuleBase" id="RU361187"/>
    </source>
</evidence>
<dbReference type="PANTHER" id="PTHR42812:SF12">
    <property type="entry name" value="BETA-XYLOSIDASE-RELATED"/>
    <property type="match status" value="1"/>
</dbReference>
<dbReference type="Proteomes" id="UP001589562">
    <property type="component" value="Unassembled WGS sequence"/>
</dbReference>
<dbReference type="InterPro" id="IPR023296">
    <property type="entry name" value="Glyco_hydro_beta-prop_sf"/>
</dbReference>
<dbReference type="Pfam" id="PF04616">
    <property type="entry name" value="Glyco_hydro_43"/>
    <property type="match status" value="1"/>
</dbReference>
<dbReference type="PANTHER" id="PTHR42812">
    <property type="entry name" value="BETA-XYLOSIDASE"/>
    <property type="match status" value="1"/>
</dbReference>
<dbReference type="InterPro" id="IPR013320">
    <property type="entry name" value="ConA-like_dom_sf"/>
</dbReference>
<dbReference type="EMBL" id="JBHMFE010000046">
    <property type="protein sequence ID" value="MFB9110784.1"/>
    <property type="molecule type" value="Genomic_DNA"/>
</dbReference>
<keyword evidence="8" id="KW-1185">Reference proteome</keyword>
<evidence type="ECO:0000259" key="6">
    <source>
        <dbReference type="Pfam" id="PF17851"/>
    </source>
</evidence>
<dbReference type="Pfam" id="PF17851">
    <property type="entry name" value="GH43_C2"/>
    <property type="match status" value="1"/>
</dbReference>
<reference evidence="7 8" key="1">
    <citation type="submission" date="2024-09" db="EMBL/GenBank/DDBJ databases">
        <authorList>
            <person name="Sun Q."/>
            <person name="Mori K."/>
        </authorList>
    </citation>
    <scope>NUCLEOTIDE SEQUENCE [LARGE SCALE GENOMIC DNA]</scope>
    <source>
        <strain evidence="7 8">CECT 8365</strain>
    </source>
</reference>
<dbReference type="RefSeq" id="WP_379681247.1">
    <property type="nucleotide sequence ID" value="NZ_JBHMFE010000046.1"/>
</dbReference>
<evidence type="ECO:0000313" key="7">
    <source>
        <dbReference type="EMBL" id="MFB9110784.1"/>
    </source>
</evidence>
<sequence length="543" mass="61126">MKFVIITSLLLSSILMQNSIAQEKKQKNYSNVWVADQGDGTYKNPVLYADYSDPDAIRVGDNYYMTASSFNCIPGLPILHSKDLVNWKLIGHALSRQKPLEVYNKVQHGNGVWAPCIRFHKNEFYIYYPDPDFGIYVVKSKKAEGPWSEPVMVKEGKGLIDPTPLWDEDGKAYLGYAFAGSRAGIKSVLAVCSMNPDGLSANNDDVMIIDGHPDEPTIEGPKFYIRNGYYYIFAPAGGVATGWQTVMRAKNIFGPYEKRKVMEQGKTTVNGPHQGAWVQTQTGEDWFLHFQDQFAYGRVVHLQPMKWQQDWPVIGSDEDNDGIGEPVMVYKKPNVGKKTFPVATPPESDEFNNPKLGLQWQWHANPQITWGLPTSMGYYNLNCISVPKDYNNLFDIPNLLLQKIPANEFTATTKITFNSRFDGEYTGLVIMGLDYSFLCLKQNEGKLFLSQKTALRSDKKGIESESKKIAIKDRTIYLQVKVKSGGICNFFYSEDGQKFNAIGDTFTAREGKWIGAKIGFLALREGVINDAGSVAIDWFRITD</sequence>
<accession>A0ABV5HGL7</accession>
<keyword evidence="3 4" id="KW-0326">Glycosidase</keyword>
<protein>
    <submittedName>
        <fullName evidence="7">Glycoside hydrolase 43 family protein</fullName>
    </submittedName>
</protein>
<dbReference type="SUPFAM" id="SSF49899">
    <property type="entry name" value="Concanavalin A-like lectins/glucanases"/>
    <property type="match status" value="1"/>
</dbReference>
<dbReference type="Gene3D" id="2.115.10.20">
    <property type="entry name" value="Glycosyl hydrolase domain, family 43"/>
    <property type="match status" value="1"/>
</dbReference>
<dbReference type="GO" id="GO:0016787">
    <property type="term" value="F:hydrolase activity"/>
    <property type="evidence" value="ECO:0007669"/>
    <property type="project" value="UniProtKB-KW"/>
</dbReference>
<feature type="domain" description="Beta-xylosidase C-terminal Concanavalin A-like" evidence="6">
    <location>
        <begin position="348"/>
        <end position="541"/>
    </location>
</feature>
<dbReference type="CDD" id="cd09001">
    <property type="entry name" value="GH43_FsAxh1-like"/>
    <property type="match status" value="1"/>
</dbReference>
<evidence type="ECO:0000256" key="3">
    <source>
        <dbReference type="ARBA" id="ARBA00023295"/>
    </source>
</evidence>
<dbReference type="SUPFAM" id="SSF75005">
    <property type="entry name" value="Arabinanase/levansucrase/invertase"/>
    <property type="match status" value="1"/>
</dbReference>
<dbReference type="InterPro" id="IPR041542">
    <property type="entry name" value="GH43_C2"/>
</dbReference>
<name>A0ABV5HGL7_9FLAO</name>
<evidence type="ECO:0000256" key="5">
    <source>
        <dbReference type="SAM" id="SignalP"/>
    </source>
</evidence>
<evidence type="ECO:0000313" key="8">
    <source>
        <dbReference type="Proteomes" id="UP001589562"/>
    </source>
</evidence>
<gene>
    <name evidence="7" type="ORF">ACFFVK_19565</name>
</gene>
<feature type="signal peptide" evidence="5">
    <location>
        <begin position="1"/>
        <end position="21"/>
    </location>
</feature>
<keyword evidence="5" id="KW-0732">Signal</keyword>
<comment type="caution">
    <text evidence="7">The sequence shown here is derived from an EMBL/GenBank/DDBJ whole genome shotgun (WGS) entry which is preliminary data.</text>
</comment>
<dbReference type="Gene3D" id="2.60.120.200">
    <property type="match status" value="1"/>
</dbReference>
<evidence type="ECO:0000256" key="2">
    <source>
        <dbReference type="ARBA" id="ARBA00022801"/>
    </source>
</evidence>
<organism evidence="7 8">
    <name type="scientific">Flavobacterium gyeonganense</name>
    <dbReference type="NCBI Taxonomy" id="1310418"/>
    <lineage>
        <taxon>Bacteria</taxon>
        <taxon>Pseudomonadati</taxon>
        <taxon>Bacteroidota</taxon>
        <taxon>Flavobacteriia</taxon>
        <taxon>Flavobacteriales</taxon>
        <taxon>Flavobacteriaceae</taxon>
        <taxon>Flavobacterium</taxon>
    </lineage>
</organism>
<keyword evidence="2 4" id="KW-0378">Hydrolase</keyword>
<comment type="similarity">
    <text evidence="1 4">Belongs to the glycosyl hydrolase 43 family.</text>
</comment>
<dbReference type="InterPro" id="IPR051795">
    <property type="entry name" value="Glycosyl_Hydrlase_43"/>
</dbReference>